<feature type="repeat" description="ANK" evidence="1">
    <location>
        <begin position="111"/>
        <end position="143"/>
    </location>
</feature>
<proteinExistence type="predicted"/>
<evidence type="ECO:0000313" key="2">
    <source>
        <dbReference type="EMBL" id="THG21002.1"/>
    </source>
</evidence>
<organism evidence="2 3">
    <name type="scientific">Camellia sinensis var. sinensis</name>
    <name type="common">China tea</name>
    <dbReference type="NCBI Taxonomy" id="542762"/>
    <lineage>
        <taxon>Eukaryota</taxon>
        <taxon>Viridiplantae</taxon>
        <taxon>Streptophyta</taxon>
        <taxon>Embryophyta</taxon>
        <taxon>Tracheophyta</taxon>
        <taxon>Spermatophyta</taxon>
        <taxon>Magnoliopsida</taxon>
        <taxon>eudicotyledons</taxon>
        <taxon>Gunneridae</taxon>
        <taxon>Pentapetalae</taxon>
        <taxon>asterids</taxon>
        <taxon>Ericales</taxon>
        <taxon>Theaceae</taxon>
        <taxon>Camellia</taxon>
    </lineage>
</organism>
<gene>
    <name evidence="2" type="ORF">TEA_029878</name>
</gene>
<dbReference type="PROSITE" id="PS50088">
    <property type="entry name" value="ANK_REPEAT"/>
    <property type="match status" value="2"/>
</dbReference>
<dbReference type="InterPro" id="IPR036770">
    <property type="entry name" value="Ankyrin_rpt-contain_sf"/>
</dbReference>
<evidence type="ECO:0000256" key="1">
    <source>
        <dbReference type="PROSITE-ProRule" id="PRU00023"/>
    </source>
</evidence>
<dbReference type="EMBL" id="SDRB02001625">
    <property type="protein sequence ID" value="THG21002.1"/>
    <property type="molecule type" value="Genomic_DNA"/>
</dbReference>
<dbReference type="Pfam" id="PF12796">
    <property type="entry name" value="Ank_2"/>
    <property type="match status" value="1"/>
</dbReference>
<dbReference type="Gene3D" id="1.25.40.20">
    <property type="entry name" value="Ankyrin repeat-containing domain"/>
    <property type="match status" value="1"/>
</dbReference>
<dbReference type="AlphaFoldDB" id="A0A4S4EWF7"/>
<dbReference type="PROSITE" id="PS50297">
    <property type="entry name" value="ANK_REP_REGION"/>
    <property type="match status" value="1"/>
</dbReference>
<protein>
    <submittedName>
        <fullName evidence="2">Uncharacterized protein</fullName>
    </submittedName>
</protein>
<evidence type="ECO:0000313" key="3">
    <source>
        <dbReference type="Proteomes" id="UP000306102"/>
    </source>
</evidence>
<dbReference type="InterPro" id="IPR002110">
    <property type="entry name" value="Ankyrin_rpt"/>
</dbReference>
<name>A0A4S4EWF7_CAMSN</name>
<dbReference type="SMART" id="SM00248">
    <property type="entry name" value="ANK"/>
    <property type="match status" value="3"/>
</dbReference>
<dbReference type="PANTHER" id="PTHR24121">
    <property type="entry name" value="NO MECHANORECEPTOR POTENTIAL C, ISOFORM D-RELATED"/>
    <property type="match status" value="1"/>
</dbReference>
<keyword evidence="1" id="KW-0040">ANK repeat</keyword>
<accession>A0A4S4EWF7</accession>
<feature type="repeat" description="ANK" evidence="1">
    <location>
        <begin position="77"/>
        <end position="100"/>
    </location>
</feature>
<sequence>MESSGLSHRSKAYQFASEKTPESSSFFCDFLRENMNGAISIDNRGDTVLHLLAIHGNVDVMESLVLTNELLMKKNMNGNTALHEAARFGQAGVAKIMLRKKQYLVMEQNESRETPLYLAAAYGKREVFQVLESFGSDCLTRRRDGRTILHAAVEGERYCMFPIPIF</sequence>
<reference evidence="2 3" key="1">
    <citation type="journal article" date="2018" name="Proc. Natl. Acad. Sci. U.S.A.">
        <title>Draft genome sequence of Camellia sinensis var. sinensis provides insights into the evolution of the tea genome and tea quality.</title>
        <authorList>
            <person name="Wei C."/>
            <person name="Yang H."/>
            <person name="Wang S."/>
            <person name="Zhao J."/>
            <person name="Liu C."/>
            <person name="Gao L."/>
            <person name="Xia E."/>
            <person name="Lu Y."/>
            <person name="Tai Y."/>
            <person name="She G."/>
            <person name="Sun J."/>
            <person name="Cao H."/>
            <person name="Tong W."/>
            <person name="Gao Q."/>
            <person name="Li Y."/>
            <person name="Deng W."/>
            <person name="Jiang X."/>
            <person name="Wang W."/>
            <person name="Chen Q."/>
            <person name="Zhang S."/>
            <person name="Li H."/>
            <person name="Wu J."/>
            <person name="Wang P."/>
            <person name="Li P."/>
            <person name="Shi C."/>
            <person name="Zheng F."/>
            <person name="Jian J."/>
            <person name="Huang B."/>
            <person name="Shan D."/>
            <person name="Shi M."/>
            <person name="Fang C."/>
            <person name="Yue Y."/>
            <person name="Li F."/>
            <person name="Li D."/>
            <person name="Wei S."/>
            <person name="Han B."/>
            <person name="Jiang C."/>
            <person name="Yin Y."/>
            <person name="Xia T."/>
            <person name="Zhang Z."/>
            <person name="Bennetzen J.L."/>
            <person name="Zhao S."/>
            <person name="Wan X."/>
        </authorList>
    </citation>
    <scope>NUCLEOTIDE SEQUENCE [LARGE SCALE GENOMIC DNA]</scope>
    <source>
        <strain evidence="3">cv. Shuchazao</strain>
        <tissue evidence="2">Leaf</tissue>
    </source>
</reference>
<keyword evidence="3" id="KW-1185">Reference proteome</keyword>
<dbReference type="SUPFAM" id="SSF48403">
    <property type="entry name" value="Ankyrin repeat"/>
    <property type="match status" value="1"/>
</dbReference>
<comment type="caution">
    <text evidence="2">The sequence shown here is derived from an EMBL/GenBank/DDBJ whole genome shotgun (WGS) entry which is preliminary data.</text>
</comment>
<dbReference type="Proteomes" id="UP000306102">
    <property type="component" value="Unassembled WGS sequence"/>
</dbReference>
<dbReference type="PANTHER" id="PTHR24121:SF15">
    <property type="entry name" value="ANKYRIN REPEAT PROTEIN"/>
    <property type="match status" value="1"/>
</dbReference>
<dbReference type="STRING" id="542762.A0A4S4EWF7"/>